<sequence>MLIVSDDSTTSPNFSSSSLSHEPDSVSSLGSKSCKLCRKQLPNEHFHNPKNTKLFSVCDICRKKKRDKYWRNKELLQQTVMDTRMTSRSRRVRLRKDSTASSDAKSRGRTTALTDSSDTLSSQSQFSETVSVPPPQKDVNYLNSFPRSPGRLIIVPPEVYTFIRIYYNNPDYLRACLGDEYWAALCTPNALAAVDGKNVF</sequence>
<protein>
    <submittedName>
        <fullName evidence="2">Uncharacterized protein</fullName>
    </submittedName>
</protein>
<organism evidence="2">
    <name type="scientific">Blastocystis hominis</name>
    <dbReference type="NCBI Taxonomy" id="12968"/>
    <lineage>
        <taxon>Eukaryota</taxon>
        <taxon>Sar</taxon>
        <taxon>Stramenopiles</taxon>
        <taxon>Bigyra</taxon>
        <taxon>Opalozoa</taxon>
        <taxon>Opalinata</taxon>
        <taxon>Blastocystidae</taxon>
        <taxon>Blastocystis</taxon>
    </lineage>
</organism>
<keyword evidence="3" id="KW-1185">Reference proteome</keyword>
<dbReference type="AlphaFoldDB" id="D8LXS4"/>
<evidence type="ECO:0000256" key="1">
    <source>
        <dbReference type="SAM" id="MobiDB-lite"/>
    </source>
</evidence>
<dbReference type="EMBL" id="FN668639">
    <property type="protein sequence ID" value="CBK20379.2"/>
    <property type="molecule type" value="Genomic_DNA"/>
</dbReference>
<dbReference type="Proteomes" id="UP000008312">
    <property type="component" value="Unassembled WGS sequence"/>
</dbReference>
<dbReference type="InParanoid" id="D8LXS4"/>
<feature type="compositionally biased region" description="Low complexity" evidence="1">
    <location>
        <begin position="113"/>
        <end position="125"/>
    </location>
</feature>
<proteinExistence type="predicted"/>
<feature type="region of interest" description="Disordered" evidence="1">
    <location>
        <begin position="1"/>
        <end position="28"/>
    </location>
</feature>
<dbReference type="GeneID" id="24918019"/>
<gene>
    <name evidence="2" type="ORF">GSBLH_T00000725001</name>
</gene>
<dbReference type="RefSeq" id="XP_012894427.1">
    <property type="nucleotide sequence ID" value="XM_013038973.1"/>
</dbReference>
<feature type="region of interest" description="Disordered" evidence="1">
    <location>
        <begin position="81"/>
        <end position="133"/>
    </location>
</feature>
<evidence type="ECO:0000313" key="2">
    <source>
        <dbReference type="EMBL" id="CBK20379.2"/>
    </source>
</evidence>
<evidence type="ECO:0000313" key="3">
    <source>
        <dbReference type="Proteomes" id="UP000008312"/>
    </source>
</evidence>
<accession>D8LXS4</accession>
<reference evidence="2" key="1">
    <citation type="submission" date="2010-02" db="EMBL/GenBank/DDBJ databases">
        <title>Sequencing and annotation of the Blastocystis hominis genome.</title>
        <authorList>
            <person name="Wincker P."/>
        </authorList>
    </citation>
    <scope>NUCLEOTIDE SEQUENCE</scope>
    <source>
        <strain evidence="2">Singapore isolate B</strain>
    </source>
</reference>
<name>D8LXS4_BLAHO</name>
<feature type="compositionally biased region" description="Low complexity" evidence="1">
    <location>
        <begin position="1"/>
        <end position="20"/>
    </location>
</feature>